<dbReference type="InterPro" id="IPR003594">
    <property type="entry name" value="HATPase_dom"/>
</dbReference>
<keyword evidence="5" id="KW-0472">Membrane</keyword>
<feature type="transmembrane region" description="Helical" evidence="5">
    <location>
        <begin position="135"/>
        <end position="153"/>
    </location>
</feature>
<evidence type="ECO:0000259" key="6">
    <source>
        <dbReference type="PROSITE" id="PS50109"/>
    </source>
</evidence>
<dbReference type="EMBL" id="JBHTLQ010000043">
    <property type="protein sequence ID" value="MFD1192103.1"/>
    <property type="molecule type" value="Genomic_DNA"/>
</dbReference>
<dbReference type="Gene3D" id="1.10.287.130">
    <property type="match status" value="1"/>
</dbReference>
<dbReference type="CDD" id="cd16922">
    <property type="entry name" value="HATPase_EvgS-ArcB-TorS-like"/>
    <property type="match status" value="1"/>
</dbReference>
<protein>
    <recommendedName>
        <fullName evidence="2">histidine kinase</fullName>
        <ecNumber evidence="2">2.7.13.3</ecNumber>
    </recommendedName>
</protein>
<feature type="domain" description="Response regulatory" evidence="7">
    <location>
        <begin position="460"/>
        <end position="579"/>
    </location>
</feature>
<dbReference type="InterPro" id="IPR011006">
    <property type="entry name" value="CheY-like_superfamily"/>
</dbReference>
<feature type="transmembrane region" description="Helical" evidence="5">
    <location>
        <begin position="159"/>
        <end position="178"/>
    </location>
</feature>
<dbReference type="SMART" id="SM00387">
    <property type="entry name" value="HATPase_c"/>
    <property type="match status" value="1"/>
</dbReference>
<dbReference type="PROSITE" id="PS50110">
    <property type="entry name" value="RESPONSE_REGULATORY"/>
    <property type="match status" value="1"/>
</dbReference>
<reference evidence="9" key="1">
    <citation type="journal article" date="2019" name="Int. J. Syst. Evol. Microbiol.">
        <title>The Global Catalogue of Microorganisms (GCM) 10K type strain sequencing project: providing services to taxonomists for standard genome sequencing and annotation.</title>
        <authorList>
            <consortium name="The Broad Institute Genomics Platform"/>
            <consortium name="The Broad Institute Genome Sequencing Center for Infectious Disease"/>
            <person name="Wu L."/>
            <person name="Ma J."/>
        </authorList>
    </citation>
    <scope>NUCLEOTIDE SEQUENCE [LARGE SCALE GENOMIC DNA]</scope>
    <source>
        <strain evidence="9">CCUG 55074</strain>
    </source>
</reference>
<evidence type="ECO:0000256" key="1">
    <source>
        <dbReference type="ARBA" id="ARBA00000085"/>
    </source>
</evidence>
<dbReference type="InterPro" id="IPR036890">
    <property type="entry name" value="HATPase_C_sf"/>
</dbReference>
<dbReference type="Proteomes" id="UP001597216">
    <property type="component" value="Unassembled WGS sequence"/>
</dbReference>
<evidence type="ECO:0000256" key="4">
    <source>
        <dbReference type="PROSITE-ProRule" id="PRU00169"/>
    </source>
</evidence>
<evidence type="ECO:0000313" key="9">
    <source>
        <dbReference type="Proteomes" id="UP001597216"/>
    </source>
</evidence>
<keyword evidence="3 4" id="KW-0597">Phosphoprotein</keyword>
<dbReference type="PANTHER" id="PTHR45339:SF5">
    <property type="entry name" value="HISTIDINE KINASE"/>
    <property type="match status" value="1"/>
</dbReference>
<dbReference type="SMART" id="SM00448">
    <property type="entry name" value="REC"/>
    <property type="match status" value="1"/>
</dbReference>
<feature type="modified residue" description="4-aspartylphosphate" evidence="4">
    <location>
        <position position="509"/>
    </location>
</feature>
<organism evidence="8 9">
    <name type="scientific">Phenylobacterium conjunctum</name>
    <dbReference type="NCBI Taxonomy" id="1298959"/>
    <lineage>
        <taxon>Bacteria</taxon>
        <taxon>Pseudomonadati</taxon>
        <taxon>Pseudomonadota</taxon>
        <taxon>Alphaproteobacteria</taxon>
        <taxon>Caulobacterales</taxon>
        <taxon>Caulobacteraceae</taxon>
        <taxon>Phenylobacterium</taxon>
    </lineage>
</organism>
<evidence type="ECO:0000256" key="5">
    <source>
        <dbReference type="SAM" id="Phobius"/>
    </source>
</evidence>
<dbReference type="InterPro" id="IPR001789">
    <property type="entry name" value="Sig_transdc_resp-reg_receiver"/>
</dbReference>
<evidence type="ECO:0000313" key="8">
    <source>
        <dbReference type="EMBL" id="MFD1192103.1"/>
    </source>
</evidence>
<dbReference type="Pfam" id="PF00072">
    <property type="entry name" value="Response_reg"/>
    <property type="match status" value="1"/>
</dbReference>
<accession>A0ABW3T5E6</accession>
<dbReference type="PANTHER" id="PTHR45339">
    <property type="entry name" value="HYBRID SIGNAL TRANSDUCTION HISTIDINE KINASE J"/>
    <property type="match status" value="1"/>
</dbReference>
<dbReference type="Gene3D" id="3.30.565.10">
    <property type="entry name" value="Histidine kinase-like ATPase, C-terminal domain"/>
    <property type="match status" value="1"/>
</dbReference>
<evidence type="ECO:0000256" key="2">
    <source>
        <dbReference type="ARBA" id="ARBA00012438"/>
    </source>
</evidence>
<dbReference type="SMART" id="SM00388">
    <property type="entry name" value="HisKA"/>
    <property type="match status" value="1"/>
</dbReference>
<dbReference type="SUPFAM" id="SSF52172">
    <property type="entry name" value="CheY-like"/>
    <property type="match status" value="1"/>
</dbReference>
<dbReference type="Pfam" id="PF02518">
    <property type="entry name" value="HATPase_c"/>
    <property type="match status" value="1"/>
</dbReference>
<comment type="catalytic activity">
    <reaction evidence="1">
        <text>ATP + protein L-histidine = ADP + protein N-phospho-L-histidine.</text>
        <dbReference type="EC" id="2.7.13.3"/>
    </reaction>
</comment>
<feature type="domain" description="Histidine kinase" evidence="6">
    <location>
        <begin position="218"/>
        <end position="434"/>
    </location>
</feature>
<dbReference type="CDD" id="cd00082">
    <property type="entry name" value="HisKA"/>
    <property type="match status" value="1"/>
</dbReference>
<dbReference type="InterPro" id="IPR036097">
    <property type="entry name" value="HisK_dim/P_sf"/>
</dbReference>
<sequence length="580" mass="61836">MADAPRRSAMADLTWTRILDARRRDRRTILPMSLISLACAFAWQGWAFALAWFAGVLVAVVLTSQLSRRIQRETAPGPRWEYLMAAASGLNTLMYSALPVALCLNALPEAMAVGVMLLAAMGISAGEEVVISRPIGLASLGVILVAALTGMALCQLQIGWVRMVLIVATMICLIFYILQAAQRRHDMEVRAARALDAAVEKEQEAAVANAAKSTFLATISHEIRTPLNGVLGMAQAMAADTLADPQRERLEVIRRSGEALTEILNDVLDLSKIEAGRLTLETVAFDLDAVMADAVEPFRARAAEKGLGLVLTLSPQASGHYHGDPTRIRQVISNLVSNAVKFTAKGHVAVEVQGVEGEVRFRVRDTGPGISAAGQARLFRKFEQLDDSTTRRHGGTGLGLAICRELCELMGGDIAVDSAEGAGAVFTVRLPLRRIARPTVASSLAAEIEAEASPPGCELRVLAAEDNEVNRLVLVALLAQVGVTPTVVTDGAQAVAAWGSGAWDLILMDVHMPVMDGIAAVREIRAQEAAKGLARTPVIALTANAMVHQIAELTEAGMDAHVAKPIEVARLFEVIALVTT</sequence>
<keyword evidence="9" id="KW-1185">Reference proteome</keyword>
<evidence type="ECO:0000259" key="7">
    <source>
        <dbReference type="PROSITE" id="PS50110"/>
    </source>
</evidence>
<comment type="caution">
    <text evidence="8">The sequence shown here is derived from an EMBL/GenBank/DDBJ whole genome shotgun (WGS) entry which is preliminary data.</text>
</comment>
<proteinExistence type="predicted"/>
<dbReference type="CDD" id="cd17546">
    <property type="entry name" value="REC_hyHK_CKI1_RcsC-like"/>
    <property type="match status" value="1"/>
</dbReference>
<keyword evidence="5" id="KW-1133">Transmembrane helix</keyword>
<dbReference type="InterPro" id="IPR005467">
    <property type="entry name" value="His_kinase_dom"/>
</dbReference>
<feature type="transmembrane region" description="Helical" evidence="5">
    <location>
        <begin position="49"/>
        <end position="68"/>
    </location>
</feature>
<dbReference type="SUPFAM" id="SSF55874">
    <property type="entry name" value="ATPase domain of HSP90 chaperone/DNA topoisomerase II/histidine kinase"/>
    <property type="match status" value="1"/>
</dbReference>
<evidence type="ECO:0000256" key="3">
    <source>
        <dbReference type="ARBA" id="ARBA00022553"/>
    </source>
</evidence>
<dbReference type="SUPFAM" id="SSF47384">
    <property type="entry name" value="Homodimeric domain of signal transducing histidine kinase"/>
    <property type="match status" value="1"/>
</dbReference>
<keyword evidence="8" id="KW-0547">Nucleotide-binding</keyword>
<dbReference type="InterPro" id="IPR003661">
    <property type="entry name" value="HisK_dim/P_dom"/>
</dbReference>
<dbReference type="PRINTS" id="PR00344">
    <property type="entry name" value="BCTRLSENSOR"/>
</dbReference>
<dbReference type="PROSITE" id="PS50109">
    <property type="entry name" value="HIS_KIN"/>
    <property type="match status" value="1"/>
</dbReference>
<name>A0ABW3T5E6_9CAUL</name>
<dbReference type="Pfam" id="PF00512">
    <property type="entry name" value="HisKA"/>
    <property type="match status" value="1"/>
</dbReference>
<dbReference type="Gene3D" id="3.40.50.2300">
    <property type="match status" value="1"/>
</dbReference>
<dbReference type="InterPro" id="IPR004358">
    <property type="entry name" value="Sig_transdc_His_kin-like_C"/>
</dbReference>
<keyword evidence="8" id="KW-0067">ATP-binding</keyword>
<dbReference type="EC" id="2.7.13.3" evidence="2"/>
<keyword evidence="5" id="KW-0812">Transmembrane</keyword>
<dbReference type="GO" id="GO:0005524">
    <property type="term" value="F:ATP binding"/>
    <property type="evidence" value="ECO:0007669"/>
    <property type="project" value="UniProtKB-KW"/>
</dbReference>
<feature type="transmembrane region" description="Helical" evidence="5">
    <location>
        <begin position="104"/>
        <end position="123"/>
    </location>
</feature>
<gene>
    <name evidence="8" type="ORF">ACFQ27_16060</name>
</gene>